<keyword evidence="3" id="KW-0233">DNA recombination</keyword>
<evidence type="ECO:0000313" key="6">
    <source>
        <dbReference type="Proteomes" id="UP000284614"/>
    </source>
</evidence>
<dbReference type="GO" id="GO:0006310">
    <property type="term" value="P:DNA recombination"/>
    <property type="evidence" value="ECO:0007669"/>
    <property type="project" value="UniProtKB-KW"/>
</dbReference>
<dbReference type="Proteomes" id="UP000284614">
    <property type="component" value="Unassembled WGS sequence"/>
</dbReference>
<evidence type="ECO:0000256" key="1">
    <source>
        <dbReference type="ARBA" id="ARBA00008857"/>
    </source>
</evidence>
<dbReference type="PANTHER" id="PTHR30349">
    <property type="entry name" value="PHAGE INTEGRASE-RELATED"/>
    <property type="match status" value="1"/>
</dbReference>
<dbReference type="InterPro" id="IPR035386">
    <property type="entry name" value="Arm-DNA-bind_5"/>
</dbReference>
<dbReference type="CDD" id="cd01185">
    <property type="entry name" value="INTN1_C_like"/>
    <property type="match status" value="1"/>
</dbReference>
<dbReference type="PROSITE" id="PS51898">
    <property type="entry name" value="TYR_RECOMBINASE"/>
    <property type="match status" value="1"/>
</dbReference>
<comment type="similarity">
    <text evidence="1">Belongs to the 'phage' integrase family.</text>
</comment>
<organism evidence="5 6">
    <name type="scientific">Bacteroides fragilis</name>
    <dbReference type="NCBI Taxonomy" id="817"/>
    <lineage>
        <taxon>Bacteria</taxon>
        <taxon>Pseudomonadati</taxon>
        <taxon>Bacteroidota</taxon>
        <taxon>Bacteroidia</taxon>
        <taxon>Bacteroidales</taxon>
        <taxon>Bacteroidaceae</taxon>
        <taxon>Bacteroides</taxon>
    </lineage>
</organism>
<dbReference type="InterPro" id="IPR013762">
    <property type="entry name" value="Integrase-like_cat_sf"/>
</dbReference>
<dbReference type="PANTHER" id="PTHR30349:SF64">
    <property type="entry name" value="PROPHAGE INTEGRASE INTD-RELATED"/>
    <property type="match status" value="1"/>
</dbReference>
<dbReference type="Gene3D" id="1.10.150.130">
    <property type="match status" value="1"/>
</dbReference>
<evidence type="ECO:0000259" key="4">
    <source>
        <dbReference type="PROSITE" id="PS51898"/>
    </source>
</evidence>
<protein>
    <submittedName>
        <fullName evidence="5">Site-specific integrase</fullName>
    </submittedName>
</protein>
<proteinExistence type="inferred from homology"/>
<dbReference type="AlphaFoldDB" id="A0A413JZH9"/>
<dbReference type="InterPro" id="IPR010998">
    <property type="entry name" value="Integrase_recombinase_N"/>
</dbReference>
<dbReference type="GO" id="GO:0003677">
    <property type="term" value="F:DNA binding"/>
    <property type="evidence" value="ECO:0007669"/>
    <property type="project" value="UniProtKB-KW"/>
</dbReference>
<name>A0A413JZH9_BACFG</name>
<dbReference type="InterPro" id="IPR025269">
    <property type="entry name" value="SAM-like_dom"/>
</dbReference>
<dbReference type="Gene3D" id="1.10.443.10">
    <property type="entry name" value="Intergrase catalytic core"/>
    <property type="match status" value="1"/>
</dbReference>
<dbReference type="Pfam" id="PF00589">
    <property type="entry name" value="Phage_integrase"/>
    <property type="match status" value="1"/>
</dbReference>
<gene>
    <name evidence="5" type="ORF">DXA27_10855</name>
</gene>
<evidence type="ECO:0000256" key="2">
    <source>
        <dbReference type="ARBA" id="ARBA00023125"/>
    </source>
</evidence>
<dbReference type="EMBL" id="QSDG01000008">
    <property type="protein sequence ID" value="RGY68822.1"/>
    <property type="molecule type" value="Genomic_DNA"/>
</dbReference>
<dbReference type="GO" id="GO:0015074">
    <property type="term" value="P:DNA integration"/>
    <property type="evidence" value="ECO:0007669"/>
    <property type="project" value="InterPro"/>
</dbReference>
<dbReference type="Pfam" id="PF13102">
    <property type="entry name" value="Phage_int_SAM_5"/>
    <property type="match status" value="1"/>
</dbReference>
<dbReference type="InterPro" id="IPR002104">
    <property type="entry name" value="Integrase_catalytic"/>
</dbReference>
<evidence type="ECO:0000313" key="5">
    <source>
        <dbReference type="EMBL" id="RGY68822.1"/>
    </source>
</evidence>
<sequence length="393" mass="45836">MSIFITNNMQTNNMKKEVRIKEPVRIRTKCLSNGCESIYLYIYIDGKRQYEFLKLYIIPEHTREDKDLNQSTMKLANAVKAQRIVELQNGIYGFNHQKEKKDITLIDYIKYLADRDIEKTSRKVSMYTLIYHLQRYDKLGIKLRQIDKKYILGFIEYLKTATQKHCKSIKHINANTQVYYYKVFHYCLNSAIIDEIIISNPMDKIKKEEKPKRKRTERAFLTIDEVKTLSQTDFHNKTLKRAFLFSCFCGLRHSDIVALTWGNLKKNKIGKIELHMTQQKTQELLSLPLSNEALKQLPVRGKAQDTEKVFKGLISLGRTNEILPRWAAKAGIQKHITFHSARHTHATMMITLGADLYTVSKLLGHTNIQTTQIYAKIVDESKEKAIDLIPDIT</sequence>
<accession>A0A413JZH9</accession>
<comment type="caution">
    <text evidence="5">The sequence shown here is derived from an EMBL/GenBank/DDBJ whole genome shotgun (WGS) entry which is preliminary data.</text>
</comment>
<dbReference type="InterPro" id="IPR011010">
    <property type="entry name" value="DNA_brk_join_enz"/>
</dbReference>
<dbReference type="InterPro" id="IPR050090">
    <property type="entry name" value="Tyrosine_recombinase_XerCD"/>
</dbReference>
<evidence type="ECO:0000256" key="3">
    <source>
        <dbReference type="ARBA" id="ARBA00023172"/>
    </source>
</evidence>
<feature type="domain" description="Tyr recombinase" evidence="4">
    <location>
        <begin position="216"/>
        <end position="387"/>
    </location>
</feature>
<dbReference type="Pfam" id="PF17293">
    <property type="entry name" value="Arm-DNA-bind_5"/>
    <property type="match status" value="1"/>
</dbReference>
<keyword evidence="2" id="KW-0238">DNA-binding</keyword>
<dbReference type="SUPFAM" id="SSF56349">
    <property type="entry name" value="DNA breaking-rejoining enzymes"/>
    <property type="match status" value="1"/>
</dbReference>
<reference evidence="5 6" key="1">
    <citation type="submission" date="2018-08" db="EMBL/GenBank/DDBJ databases">
        <title>A genome reference for cultivated species of the human gut microbiota.</title>
        <authorList>
            <person name="Zou Y."/>
            <person name="Xue W."/>
            <person name="Luo G."/>
        </authorList>
    </citation>
    <scope>NUCLEOTIDE SEQUENCE [LARGE SCALE GENOMIC DNA]</scope>
    <source>
        <strain evidence="5 6">OF01-1</strain>
    </source>
</reference>